<feature type="compositionally biased region" description="Basic residues" evidence="2">
    <location>
        <begin position="552"/>
        <end position="571"/>
    </location>
</feature>
<proteinExistence type="predicted"/>
<keyword evidence="1" id="KW-0378">Hydrolase</keyword>
<dbReference type="GO" id="GO:0009694">
    <property type="term" value="P:jasmonic acid metabolic process"/>
    <property type="evidence" value="ECO:0007669"/>
    <property type="project" value="TreeGrafter"/>
</dbReference>
<sequence length="571" mass="64082">MGNLCTCLAPKTTVKRKQRPAKRLPNPGPVANTSNRWSRIRSGSRKDKLDDAMLQEQALAAAILFRQHQQQNGSAGLPFDRSTSLRYSNGSKKTQLPRSSSSRARSLTDPLLQPHQLVNRDVKLDDLETNHFILVHGGGFGAWCWYKSIALLEEGGFRVTAIDLTGSGIHSFDTNGITSLSQYVKPLTDFLEKLADGEKVILAGHDFGGACISYAMELFPFKISKAIFIAAAMLTNGQSTLEMFSQQTGSNDLMRQAQIFLYANGNDHPPTAIDLDKSLLKELLFNQSPAKDIALASVSMRPIPFAPVLEKLSLSDLQYGSVRRYYIATPEDNAIPISLQESMINSSPPKQKLRTELPLSFSDDELTNLARAVVRSLEKKGKPYLFDEEKIINAHFFPRLSAARRRYSERLKPKFTLHQPFFKFLSSSIFNLHSSHHLRFPVRLFKPHRSPLLSYFEGKISLFQQNCGEMSGSNLKNVLATAVVTGVNEARARIFGHVLNPTGQRSPHKILRKKLIGDKVSEWYPHDIKKDDPLFMARQEQERLSKLEMLKRRGKGAPKKGQGKRAAKRNK</sequence>
<dbReference type="GO" id="GO:0009696">
    <property type="term" value="P:salicylic acid metabolic process"/>
    <property type="evidence" value="ECO:0007669"/>
    <property type="project" value="TreeGrafter"/>
</dbReference>
<dbReference type="Pfam" id="PF12697">
    <property type="entry name" value="Abhydrolase_6"/>
    <property type="match status" value="1"/>
</dbReference>
<name>A0AAD5I951_ACENE</name>
<protein>
    <recommendedName>
        <fullName evidence="3">AB hydrolase-1 domain-containing protein</fullName>
    </recommendedName>
</protein>
<feature type="region of interest" description="Disordered" evidence="2">
    <location>
        <begin position="547"/>
        <end position="571"/>
    </location>
</feature>
<comment type="caution">
    <text evidence="4">The sequence shown here is derived from an EMBL/GenBank/DDBJ whole genome shotgun (WGS) entry which is preliminary data.</text>
</comment>
<dbReference type="Pfam" id="PF08293">
    <property type="entry name" value="MRP-S33"/>
    <property type="match status" value="1"/>
</dbReference>
<accession>A0AAD5I951</accession>
<dbReference type="AlphaFoldDB" id="A0AAD5I951"/>
<feature type="region of interest" description="Disordered" evidence="2">
    <location>
        <begin position="16"/>
        <end position="49"/>
    </location>
</feature>
<evidence type="ECO:0000313" key="4">
    <source>
        <dbReference type="EMBL" id="KAI9153771.1"/>
    </source>
</evidence>
<dbReference type="GO" id="GO:0080031">
    <property type="term" value="F:methyl salicylate esterase activity"/>
    <property type="evidence" value="ECO:0007669"/>
    <property type="project" value="TreeGrafter"/>
</dbReference>
<dbReference type="GO" id="GO:0080030">
    <property type="term" value="F:methyl indole-3-acetate esterase activity"/>
    <property type="evidence" value="ECO:0007669"/>
    <property type="project" value="TreeGrafter"/>
</dbReference>
<dbReference type="InterPro" id="IPR045889">
    <property type="entry name" value="MES/HNL"/>
</dbReference>
<evidence type="ECO:0000256" key="2">
    <source>
        <dbReference type="SAM" id="MobiDB-lite"/>
    </source>
</evidence>
<dbReference type="Proteomes" id="UP001064489">
    <property type="component" value="Chromosome 11"/>
</dbReference>
<dbReference type="GO" id="GO:0080032">
    <property type="term" value="F:methyl jasmonate esterase activity"/>
    <property type="evidence" value="ECO:0007669"/>
    <property type="project" value="TreeGrafter"/>
</dbReference>
<dbReference type="Gene3D" id="3.40.50.1820">
    <property type="entry name" value="alpha/beta hydrolase"/>
    <property type="match status" value="1"/>
</dbReference>
<dbReference type="PANTHER" id="PTHR10992">
    <property type="entry name" value="METHYLESTERASE FAMILY MEMBER"/>
    <property type="match status" value="1"/>
</dbReference>
<feature type="compositionally biased region" description="Polar residues" evidence="2">
    <location>
        <begin position="81"/>
        <end position="97"/>
    </location>
</feature>
<dbReference type="FunFam" id="3.40.50.1820:FF:000025">
    <property type="entry name" value="putative methylesterase 11, chloroplastic"/>
    <property type="match status" value="1"/>
</dbReference>
<feature type="domain" description="AB hydrolase-1" evidence="3">
    <location>
        <begin position="133"/>
        <end position="336"/>
    </location>
</feature>
<feature type="region of interest" description="Disordered" evidence="2">
    <location>
        <begin position="73"/>
        <end position="110"/>
    </location>
</feature>
<reference evidence="4" key="1">
    <citation type="journal article" date="2022" name="Plant J.">
        <title>Strategies of tolerance reflected in two North American maple genomes.</title>
        <authorList>
            <person name="McEvoy S.L."/>
            <person name="Sezen U.U."/>
            <person name="Trouern-Trend A."/>
            <person name="McMahon S.M."/>
            <person name="Schaberg P.G."/>
            <person name="Yang J."/>
            <person name="Wegrzyn J.L."/>
            <person name="Swenson N.G."/>
        </authorList>
    </citation>
    <scope>NUCLEOTIDE SEQUENCE</scope>
    <source>
        <strain evidence="4">91603</strain>
    </source>
</reference>
<evidence type="ECO:0000256" key="1">
    <source>
        <dbReference type="ARBA" id="ARBA00022801"/>
    </source>
</evidence>
<evidence type="ECO:0000313" key="5">
    <source>
        <dbReference type="Proteomes" id="UP001064489"/>
    </source>
</evidence>
<gene>
    <name evidence="4" type="ORF">LWI28_016327</name>
</gene>
<dbReference type="EMBL" id="JAJSOW010000108">
    <property type="protein sequence ID" value="KAI9153771.1"/>
    <property type="molecule type" value="Genomic_DNA"/>
</dbReference>
<keyword evidence="5" id="KW-1185">Reference proteome</keyword>
<dbReference type="InterPro" id="IPR013219">
    <property type="entry name" value="Ribosomal_mS33"/>
</dbReference>
<organism evidence="4 5">
    <name type="scientific">Acer negundo</name>
    <name type="common">Box elder</name>
    <dbReference type="NCBI Taxonomy" id="4023"/>
    <lineage>
        <taxon>Eukaryota</taxon>
        <taxon>Viridiplantae</taxon>
        <taxon>Streptophyta</taxon>
        <taxon>Embryophyta</taxon>
        <taxon>Tracheophyta</taxon>
        <taxon>Spermatophyta</taxon>
        <taxon>Magnoliopsida</taxon>
        <taxon>eudicotyledons</taxon>
        <taxon>Gunneridae</taxon>
        <taxon>Pentapetalae</taxon>
        <taxon>rosids</taxon>
        <taxon>malvids</taxon>
        <taxon>Sapindales</taxon>
        <taxon>Sapindaceae</taxon>
        <taxon>Hippocastanoideae</taxon>
        <taxon>Acereae</taxon>
        <taxon>Acer</taxon>
    </lineage>
</organism>
<dbReference type="InterPro" id="IPR000073">
    <property type="entry name" value="AB_hydrolase_1"/>
</dbReference>
<evidence type="ECO:0000259" key="3">
    <source>
        <dbReference type="Pfam" id="PF12697"/>
    </source>
</evidence>
<dbReference type="PANTHER" id="PTHR10992:SF872">
    <property type="entry name" value="METHYLESTERASE 11, CHLOROPLASTIC-RELATED"/>
    <property type="match status" value="1"/>
</dbReference>
<dbReference type="InterPro" id="IPR029058">
    <property type="entry name" value="AB_hydrolase_fold"/>
</dbReference>
<reference evidence="4" key="2">
    <citation type="submission" date="2023-02" db="EMBL/GenBank/DDBJ databases">
        <authorList>
            <person name="Swenson N.G."/>
            <person name="Wegrzyn J.L."/>
            <person name="Mcevoy S.L."/>
        </authorList>
    </citation>
    <scope>NUCLEOTIDE SEQUENCE</scope>
    <source>
        <strain evidence="4">91603</strain>
        <tissue evidence="4">Leaf</tissue>
    </source>
</reference>
<dbReference type="SUPFAM" id="SSF53474">
    <property type="entry name" value="alpha/beta-Hydrolases"/>
    <property type="match status" value="1"/>
</dbReference>